<keyword evidence="4" id="KW-0699">rRNA-binding</keyword>
<comment type="function">
    <text evidence="4">One of the early assembly proteins it binds 23S rRNA. One of the proteins that surrounds the polypeptide exit tunnel on the outside of the ribosome. Forms the main docking site for trigger factor binding to the ribosome.</text>
</comment>
<keyword evidence="4" id="KW-0694">RNA-binding</keyword>
<evidence type="ECO:0000313" key="7">
    <source>
        <dbReference type="Proteomes" id="UP000228561"/>
    </source>
</evidence>
<dbReference type="EMBL" id="PEVG01000029">
    <property type="protein sequence ID" value="PIU99442.1"/>
    <property type="molecule type" value="Genomic_DNA"/>
</dbReference>
<reference evidence="7" key="1">
    <citation type="submission" date="2017-09" db="EMBL/GenBank/DDBJ databases">
        <title>Depth-based differentiation of microbial function through sediment-hosted aquifers and enrichment of novel symbionts in the deep terrestrial subsurface.</title>
        <authorList>
            <person name="Probst A.J."/>
            <person name="Ladd B."/>
            <person name="Jarett J.K."/>
            <person name="Geller-Mcgrath D.E."/>
            <person name="Sieber C.M.K."/>
            <person name="Emerson J.B."/>
            <person name="Anantharaman K."/>
            <person name="Thomas B.C."/>
            <person name="Malmstrom R."/>
            <person name="Stieglmeier M."/>
            <person name="Klingl A."/>
            <person name="Woyke T."/>
            <person name="Ryan C.M."/>
            <person name="Banfield J.F."/>
        </authorList>
    </citation>
    <scope>NUCLEOTIDE SEQUENCE [LARGE SCALE GENOMIC DNA]</scope>
</reference>
<evidence type="ECO:0000256" key="2">
    <source>
        <dbReference type="ARBA" id="ARBA00022980"/>
    </source>
</evidence>
<dbReference type="HAMAP" id="MF_01369_B">
    <property type="entry name" value="Ribosomal_uL23_B"/>
    <property type="match status" value="1"/>
</dbReference>
<dbReference type="Proteomes" id="UP000228561">
    <property type="component" value="Unassembled WGS sequence"/>
</dbReference>
<evidence type="ECO:0000256" key="5">
    <source>
        <dbReference type="SAM" id="MobiDB-lite"/>
    </source>
</evidence>
<dbReference type="Gene3D" id="3.30.70.330">
    <property type="match status" value="1"/>
</dbReference>
<feature type="region of interest" description="Disordered" evidence="5">
    <location>
        <begin position="12"/>
        <end position="32"/>
    </location>
</feature>
<proteinExistence type="inferred from homology"/>
<evidence type="ECO:0000256" key="1">
    <source>
        <dbReference type="ARBA" id="ARBA00006700"/>
    </source>
</evidence>
<keyword evidence="3 4" id="KW-0687">Ribonucleoprotein</keyword>
<comment type="subunit">
    <text evidence="4">Part of the 50S ribosomal subunit. Contacts protein L29, and trigger factor when it is bound to the ribosome.</text>
</comment>
<evidence type="ECO:0000256" key="3">
    <source>
        <dbReference type="ARBA" id="ARBA00023274"/>
    </source>
</evidence>
<dbReference type="InterPro" id="IPR013025">
    <property type="entry name" value="Ribosomal_uL23-like"/>
</dbReference>
<comment type="similarity">
    <text evidence="1 4">Belongs to the universal ribosomal protein uL23 family.</text>
</comment>
<dbReference type="GO" id="GO:0019843">
    <property type="term" value="F:rRNA binding"/>
    <property type="evidence" value="ECO:0007669"/>
    <property type="project" value="UniProtKB-UniRule"/>
</dbReference>
<organism evidence="6 7">
    <name type="scientific">Candidatus Tagabacteria bacterium CG03_land_8_20_14_0_80_41_22</name>
    <dbReference type="NCBI Taxonomy" id="1975020"/>
    <lineage>
        <taxon>Bacteria</taxon>
        <taxon>Candidatus Tagaibacteriota</taxon>
    </lineage>
</organism>
<comment type="caution">
    <text evidence="6">The sequence shown here is derived from an EMBL/GenBank/DDBJ whole genome shotgun (WGS) entry which is preliminary data.</text>
</comment>
<dbReference type="InterPro" id="IPR012678">
    <property type="entry name" value="Ribosomal_uL23/eL15/eS24_sf"/>
</dbReference>
<keyword evidence="2 4" id="KW-0689">Ribosomal protein</keyword>
<dbReference type="GO" id="GO:0003735">
    <property type="term" value="F:structural constituent of ribosome"/>
    <property type="evidence" value="ECO:0007669"/>
    <property type="project" value="InterPro"/>
</dbReference>
<dbReference type="SUPFAM" id="SSF54189">
    <property type="entry name" value="Ribosomal proteins S24e, L23 and L15e"/>
    <property type="match status" value="1"/>
</dbReference>
<dbReference type="GO" id="GO:0006412">
    <property type="term" value="P:translation"/>
    <property type="evidence" value="ECO:0007669"/>
    <property type="project" value="UniProtKB-UniRule"/>
</dbReference>
<evidence type="ECO:0000313" key="6">
    <source>
        <dbReference type="EMBL" id="PIU99442.1"/>
    </source>
</evidence>
<name>A0A2M7B8K5_9BACT</name>
<dbReference type="GO" id="GO:1990904">
    <property type="term" value="C:ribonucleoprotein complex"/>
    <property type="evidence" value="ECO:0007669"/>
    <property type="project" value="UniProtKB-KW"/>
</dbReference>
<dbReference type="GO" id="GO:0005840">
    <property type="term" value="C:ribosome"/>
    <property type="evidence" value="ECO:0007669"/>
    <property type="project" value="UniProtKB-KW"/>
</dbReference>
<evidence type="ECO:0000256" key="4">
    <source>
        <dbReference type="HAMAP-Rule" id="MF_01369"/>
    </source>
</evidence>
<dbReference type="Pfam" id="PF00276">
    <property type="entry name" value="Ribosomal_L23"/>
    <property type="match status" value="1"/>
</dbReference>
<gene>
    <name evidence="4 6" type="primary">rplW</name>
    <name evidence="6" type="ORF">COS58_02350</name>
</gene>
<protein>
    <recommendedName>
        <fullName evidence="4">Large ribosomal subunit protein uL23</fullName>
    </recommendedName>
</protein>
<accession>A0A2M7B8K5</accession>
<sequence>MALIDILKGRKREEQRPKRLSKGALKGAKKPAKKRAELKIALPEKKEIREPVKTIQSALASKFILRPHITEQSTFLAKQNVYTFRVSPSANKIIIKKAIKEMCGFEPIKIRIINVPLKKRIVRGKVGIKSGYKKALVYLKESDKIEFI</sequence>
<dbReference type="InterPro" id="IPR012677">
    <property type="entry name" value="Nucleotide-bd_a/b_plait_sf"/>
</dbReference>
<dbReference type="AlphaFoldDB" id="A0A2M7B8K5"/>